<sequence>MSDIYTNPISFNQLFTQEFGSKEEQKEKINVIEIPIIQRDYAQGRETSDVKKIRRTFLDVLFDTLINRKNIKLDFVYGDITNGKMTPLDGQQRLTTLFLLHWYIAYHEDIEEINFLSKFTYRTRFSSRDFCSGLVSFKPDFSQQKISEDIIDQPWFMGAWSNDPTIVSMLVVIDEIHNRFKNTSNLWSCLADDANPAISFYFLPIKEMGLTDSLYIKMNSRGKPLTPFEHFKANFEKLIKAICVDLYNEFIFKIDNNWTDILWKYRGENNIIDDEFMKYYRYITEILCYQHNYEIVDDDFVLSEIVYGINCPKAKYNLRFLFNALDCWEKYDIDAFFESLFSSNQYEERKVKLYISNRNLFLQCCNDYGIRDGHRRRFTLNFSLLLYAVLQFQMNRESITLDEIFERLRIVRNLVFNSSDEIREERMNALLQETSDIIVKGEISLDSLGYSRNQKEEEIYKMEWRRINPTLADCSCHLEDHFLLQGTLRIIDIDDIDNLQNKEEAFFKMFDHSIPYMTISRALLTIGDYSQLFTGWRFSLGNTNDSTWKDLFSFSNQRKYFENTKDCLNKLLIDIDSELPVLEQLESMITAYKAKAIYDWRYYFIAYEPMRAGDSGMYYWENDRERQKNNAYEVIMMNTPSSLSGRHWYPFLLDVYWDGTLHEHLLIGEYGDPLYIKETGEKIYCKNEAWEITNEEGAITTISIPQDNGIDIEDRLIKLKNYLISYLKL</sequence>
<evidence type="ECO:0000313" key="2">
    <source>
        <dbReference type="EMBL" id="MFC4672917.1"/>
    </source>
</evidence>
<dbReference type="Pfam" id="PF03235">
    <property type="entry name" value="GmrSD_N"/>
    <property type="match status" value="1"/>
</dbReference>
<protein>
    <submittedName>
        <fullName evidence="2">DUF262 domain-containing protein</fullName>
    </submittedName>
</protein>
<name>A0ABV9KSQ9_9BACT</name>
<organism evidence="2 3">
    <name type="scientific">Dysgonomonas termitidis</name>
    <dbReference type="NCBI Taxonomy" id="1516126"/>
    <lineage>
        <taxon>Bacteria</taxon>
        <taxon>Pseudomonadati</taxon>
        <taxon>Bacteroidota</taxon>
        <taxon>Bacteroidia</taxon>
        <taxon>Bacteroidales</taxon>
        <taxon>Dysgonomonadaceae</taxon>
        <taxon>Dysgonomonas</taxon>
    </lineage>
</organism>
<evidence type="ECO:0000313" key="3">
    <source>
        <dbReference type="Proteomes" id="UP001596023"/>
    </source>
</evidence>
<keyword evidence="3" id="KW-1185">Reference proteome</keyword>
<accession>A0ABV9KSQ9</accession>
<dbReference type="Proteomes" id="UP001596023">
    <property type="component" value="Unassembled WGS sequence"/>
</dbReference>
<proteinExistence type="predicted"/>
<reference evidence="3" key="1">
    <citation type="journal article" date="2019" name="Int. J. Syst. Evol. Microbiol.">
        <title>The Global Catalogue of Microorganisms (GCM) 10K type strain sequencing project: providing services to taxonomists for standard genome sequencing and annotation.</title>
        <authorList>
            <consortium name="The Broad Institute Genomics Platform"/>
            <consortium name="The Broad Institute Genome Sequencing Center for Infectious Disease"/>
            <person name="Wu L."/>
            <person name="Ma J."/>
        </authorList>
    </citation>
    <scope>NUCLEOTIDE SEQUENCE [LARGE SCALE GENOMIC DNA]</scope>
    <source>
        <strain evidence="3">CCUG 66188</strain>
    </source>
</reference>
<gene>
    <name evidence="2" type="ORF">ACFO6W_04345</name>
</gene>
<dbReference type="InterPro" id="IPR004919">
    <property type="entry name" value="GmrSD_N"/>
</dbReference>
<dbReference type="RefSeq" id="WP_379994140.1">
    <property type="nucleotide sequence ID" value="NZ_JBHSGN010000036.1"/>
</dbReference>
<comment type="caution">
    <text evidence="2">The sequence shown here is derived from an EMBL/GenBank/DDBJ whole genome shotgun (WGS) entry which is preliminary data.</text>
</comment>
<evidence type="ECO:0000259" key="1">
    <source>
        <dbReference type="Pfam" id="PF03235"/>
    </source>
</evidence>
<feature type="domain" description="GmrSD restriction endonucleases N-terminal" evidence="1">
    <location>
        <begin position="26"/>
        <end position="235"/>
    </location>
</feature>
<dbReference type="EMBL" id="JBHSGN010000036">
    <property type="protein sequence ID" value="MFC4672917.1"/>
    <property type="molecule type" value="Genomic_DNA"/>
</dbReference>